<name>A0A1C6K8H5_9FIRM</name>
<reference evidence="2" key="1">
    <citation type="submission" date="2015-09" db="EMBL/GenBank/DDBJ databases">
        <authorList>
            <consortium name="Pathogen Informatics"/>
        </authorList>
    </citation>
    <scope>NUCLEOTIDE SEQUENCE</scope>
    <source>
        <strain evidence="2">2789STDY5834896</strain>
    </source>
</reference>
<sequence length="42" mass="4753">MNLQMNMNNDNQNKPSVKKVLIMTLVIVAFFVILGFVGTKLQ</sequence>
<organism evidence="2">
    <name type="scientific">uncultured Anaerotruncus sp</name>
    <dbReference type="NCBI Taxonomy" id="905011"/>
    <lineage>
        <taxon>Bacteria</taxon>
        <taxon>Bacillati</taxon>
        <taxon>Bacillota</taxon>
        <taxon>Clostridia</taxon>
        <taxon>Eubacteriales</taxon>
        <taxon>Oscillospiraceae</taxon>
        <taxon>Anaerotruncus</taxon>
        <taxon>environmental samples</taxon>
    </lineage>
</organism>
<dbReference type="EMBL" id="FMHG01000004">
    <property type="protein sequence ID" value="SCJ90551.1"/>
    <property type="molecule type" value="Genomic_DNA"/>
</dbReference>
<evidence type="ECO:0000313" key="2">
    <source>
        <dbReference type="EMBL" id="SCJ90551.1"/>
    </source>
</evidence>
<gene>
    <name evidence="2" type="ORF">SAMEA3545359_02735</name>
</gene>
<keyword evidence="1" id="KW-0812">Transmembrane</keyword>
<protein>
    <submittedName>
        <fullName evidence="2">Uncharacterized protein</fullName>
    </submittedName>
</protein>
<proteinExistence type="predicted"/>
<keyword evidence="1" id="KW-1133">Transmembrane helix</keyword>
<keyword evidence="1" id="KW-0472">Membrane</keyword>
<feature type="transmembrane region" description="Helical" evidence="1">
    <location>
        <begin position="20"/>
        <end position="39"/>
    </location>
</feature>
<accession>A0A1C6K8H5</accession>
<evidence type="ECO:0000256" key="1">
    <source>
        <dbReference type="SAM" id="Phobius"/>
    </source>
</evidence>
<dbReference type="AlphaFoldDB" id="A0A1C6K8H5"/>